<keyword evidence="2" id="KW-1185">Reference proteome</keyword>
<accession>A0AAV5V737</accession>
<organism evidence="1 2">
    <name type="scientific">Pristionchus fissidentatus</name>
    <dbReference type="NCBI Taxonomy" id="1538716"/>
    <lineage>
        <taxon>Eukaryota</taxon>
        <taxon>Metazoa</taxon>
        <taxon>Ecdysozoa</taxon>
        <taxon>Nematoda</taxon>
        <taxon>Chromadorea</taxon>
        <taxon>Rhabditida</taxon>
        <taxon>Rhabditina</taxon>
        <taxon>Diplogasteromorpha</taxon>
        <taxon>Diplogasteroidea</taxon>
        <taxon>Neodiplogasteridae</taxon>
        <taxon>Pristionchus</taxon>
    </lineage>
</organism>
<feature type="non-terminal residue" evidence="1">
    <location>
        <position position="1"/>
    </location>
</feature>
<evidence type="ECO:0000313" key="1">
    <source>
        <dbReference type="EMBL" id="GMT14973.1"/>
    </source>
</evidence>
<reference evidence="1" key="1">
    <citation type="submission" date="2023-10" db="EMBL/GenBank/DDBJ databases">
        <title>Genome assembly of Pristionchus species.</title>
        <authorList>
            <person name="Yoshida K."/>
            <person name="Sommer R.J."/>
        </authorList>
    </citation>
    <scope>NUCLEOTIDE SEQUENCE</scope>
    <source>
        <strain evidence="1">RS5133</strain>
    </source>
</reference>
<proteinExistence type="predicted"/>
<sequence length="122" mass="13631">FSCVDSLSLWQRRSRAESLLRSREQSFLSTRSSTVHSAITRKCAKLRWIGKETSVSSLAESVSRISRPRSTTSLSRSTSTQIGSMLASLPMPECPLFPHSFPSSISTRDDPMHLLFSHCEIV</sequence>
<dbReference type="Proteomes" id="UP001432322">
    <property type="component" value="Unassembled WGS sequence"/>
</dbReference>
<comment type="caution">
    <text evidence="1">The sequence shown here is derived from an EMBL/GenBank/DDBJ whole genome shotgun (WGS) entry which is preliminary data.</text>
</comment>
<protein>
    <submittedName>
        <fullName evidence="1">Uncharacterized protein</fullName>
    </submittedName>
</protein>
<dbReference type="EMBL" id="BTSY01000002">
    <property type="protein sequence ID" value="GMT14973.1"/>
    <property type="molecule type" value="Genomic_DNA"/>
</dbReference>
<gene>
    <name evidence="1" type="ORF">PFISCL1PPCAC_6270</name>
</gene>
<dbReference type="AlphaFoldDB" id="A0AAV5V737"/>
<evidence type="ECO:0000313" key="2">
    <source>
        <dbReference type="Proteomes" id="UP001432322"/>
    </source>
</evidence>
<name>A0AAV5V737_9BILA</name>